<comment type="caution">
    <text evidence="3">The sequence shown here is derived from an EMBL/GenBank/DDBJ whole genome shotgun (WGS) entry which is preliminary data.</text>
</comment>
<accession>A0A0W8IN05</accession>
<keyword evidence="2" id="KW-0472">Membrane</keyword>
<evidence type="ECO:0000256" key="1">
    <source>
        <dbReference type="SAM" id="MobiDB-lite"/>
    </source>
</evidence>
<dbReference type="Proteomes" id="UP000053512">
    <property type="component" value="Unassembled WGS sequence"/>
</dbReference>
<sequence length="272" mass="29676">MKNTGSSSGATVWVVLIAVVVFFGLFRFLLLGGAALLGLALAGLLVWLSAGFITSRTRATRQTAPDDDADGPPAGPRWSGQPSAEEARAAGASNMRTAWISWHLRSLPRPEESRDARLLTGTLSVVPQADWDADRLRQHGRALWSLRGSARRHGLIDQVDARLDRVVAMISDATDEEFDTSLGQVNDQYLYHPDRAVRAAYLEGGALGVEHIMDAVTAARAQAREDAATRAAAESLAKQRTAALRALRETRRPTEDRDARAAWEEEARKLEE</sequence>
<dbReference type="RefSeq" id="WP_058872943.1">
    <property type="nucleotide sequence ID" value="NZ_LQBK01000004.1"/>
</dbReference>
<dbReference type="OrthoDB" id="9963310at2"/>
<feature type="transmembrane region" description="Helical" evidence="2">
    <location>
        <begin position="36"/>
        <end position="53"/>
    </location>
</feature>
<organism evidence="3 4">
    <name type="scientific">Kocuria rosea subsp. polaris</name>
    <dbReference type="NCBI Taxonomy" id="136273"/>
    <lineage>
        <taxon>Bacteria</taxon>
        <taxon>Bacillati</taxon>
        <taxon>Actinomycetota</taxon>
        <taxon>Actinomycetes</taxon>
        <taxon>Micrococcales</taxon>
        <taxon>Micrococcaceae</taxon>
        <taxon>Kocuria</taxon>
    </lineage>
</organism>
<protein>
    <submittedName>
        <fullName evidence="3">Uncharacterized protein</fullName>
    </submittedName>
</protein>
<keyword evidence="2" id="KW-1133">Transmembrane helix</keyword>
<feature type="region of interest" description="Disordered" evidence="1">
    <location>
        <begin position="245"/>
        <end position="272"/>
    </location>
</feature>
<name>A0A0W8IN05_KOCRO</name>
<dbReference type="EMBL" id="LQBK01000004">
    <property type="protein sequence ID" value="KUG61527.1"/>
    <property type="molecule type" value="Genomic_DNA"/>
</dbReference>
<dbReference type="AlphaFoldDB" id="A0A0W8IN05"/>
<reference evidence="4" key="1">
    <citation type="submission" date="2015-12" db="EMBL/GenBank/DDBJ databases">
        <authorList>
            <person name="Nair G.R."/>
            <person name="Kaur G."/>
            <person name="Mayilraj S."/>
        </authorList>
    </citation>
    <scope>NUCLEOTIDE SEQUENCE [LARGE SCALE GENOMIC DNA]</scope>
    <source>
        <strain evidence="4">CD08_4</strain>
    </source>
</reference>
<feature type="region of interest" description="Disordered" evidence="1">
    <location>
        <begin position="59"/>
        <end position="87"/>
    </location>
</feature>
<evidence type="ECO:0000313" key="3">
    <source>
        <dbReference type="EMBL" id="KUG61527.1"/>
    </source>
</evidence>
<feature type="transmembrane region" description="Helical" evidence="2">
    <location>
        <begin position="12"/>
        <end position="30"/>
    </location>
</feature>
<proteinExistence type="predicted"/>
<evidence type="ECO:0000313" key="4">
    <source>
        <dbReference type="Proteomes" id="UP000053512"/>
    </source>
</evidence>
<feature type="compositionally biased region" description="Basic and acidic residues" evidence="1">
    <location>
        <begin position="246"/>
        <end position="272"/>
    </location>
</feature>
<keyword evidence="2" id="KW-0812">Transmembrane</keyword>
<evidence type="ECO:0000256" key="2">
    <source>
        <dbReference type="SAM" id="Phobius"/>
    </source>
</evidence>
<gene>
    <name evidence="3" type="ORF">AVL61_00955</name>
</gene>